<accession>A0ABQ6H9L3</accession>
<dbReference type="Gene3D" id="3.20.20.70">
    <property type="entry name" value="Aldolase class I"/>
    <property type="match status" value="1"/>
</dbReference>
<comment type="caution">
    <text evidence="2">The sequence shown here is derived from an EMBL/GenBank/DDBJ whole genome shotgun (WGS) entry which is preliminary data.</text>
</comment>
<keyword evidence="3" id="KW-1185">Reference proteome</keyword>
<dbReference type="InterPro" id="IPR057736">
    <property type="entry name" value="SAF_PseI/NeuA/NeuB"/>
</dbReference>
<dbReference type="NCBIfam" id="TIGR03586">
    <property type="entry name" value="PseI"/>
    <property type="match status" value="1"/>
</dbReference>
<dbReference type="SMART" id="SM00858">
    <property type="entry name" value="SAF"/>
    <property type="match status" value="1"/>
</dbReference>
<dbReference type="InterPro" id="IPR013974">
    <property type="entry name" value="SAF"/>
</dbReference>
<reference evidence="2 3" key="1">
    <citation type="submission" date="2023-03" db="EMBL/GenBank/DDBJ databases">
        <title>Draft genome sequence of Thalassotalea eurytherma JCM 18482T.</title>
        <authorList>
            <person name="Sawabe T."/>
        </authorList>
    </citation>
    <scope>NUCLEOTIDE SEQUENCE [LARGE SCALE GENOMIC DNA]</scope>
    <source>
        <strain evidence="2 3">JCM 18482</strain>
    </source>
</reference>
<feature type="domain" description="AFP-like" evidence="1">
    <location>
        <begin position="293"/>
        <end position="350"/>
    </location>
</feature>
<dbReference type="Proteomes" id="UP001157133">
    <property type="component" value="Unassembled WGS sequence"/>
</dbReference>
<proteinExistence type="predicted"/>
<protein>
    <submittedName>
        <fullName evidence="2">N-acetylneuraminic acid synthase</fullName>
    </submittedName>
</protein>
<dbReference type="InterPro" id="IPR051690">
    <property type="entry name" value="PseI-like"/>
</dbReference>
<dbReference type="InterPro" id="IPR020030">
    <property type="entry name" value="Pseudaminic_synth_PseI"/>
</dbReference>
<evidence type="ECO:0000313" key="3">
    <source>
        <dbReference type="Proteomes" id="UP001157133"/>
    </source>
</evidence>
<dbReference type="Pfam" id="PF03102">
    <property type="entry name" value="NeuB"/>
    <property type="match status" value="1"/>
</dbReference>
<evidence type="ECO:0000313" key="2">
    <source>
        <dbReference type="EMBL" id="GLX83136.1"/>
    </source>
</evidence>
<dbReference type="CDD" id="cd11615">
    <property type="entry name" value="SAF_NeuB_like"/>
    <property type="match status" value="1"/>
</dbReference>
<sequence>MKFNINQTQVSEQSPCYIIAEMSANHCGSFDKAIEIIHSAKACGANAIKLQTYRADTITLDCDEKDFQLPSDNPWESHNTLYKLYEKAYTPWEWHKALFEEGKKIGIDVFSSPFDSSAVDLLESLDCPVYKIASPEISDIGLIARVAKTGKPVILSTGLATQQDIELAIETLEANNCHQYAFLKCTTAYPAPAEDINLATIKDIAQRYQCIAGLSDHTLGNSVAIASVALGGKIIEKHFVLERNSESVDGFFSLTPDDFTQLVDDVRNIEKAIGTVNYDISPASQKNLLAKRSLYVAKEVKKGHVITEEDVKSVRPSYGLHPKYLPEIIGKKATQDLKLGQRFALNMVEK</sequence>
<evidence type="ECO:0000259" key="1">
    <source>
        <dbReference type="PROSITE" id="PS50844"/>
    </source>
</evidence>
<dbReference type="SUPFAM" id="SSF51569">
    <property type="entry name" value="Aldolase"/>
    <property type="match status" value="1"/>
</dbReference>
<dbReference type="RefSeq" id="WP_284208539.1">
    <property type="nucleotide sequence ID" value="NZ_BSSU01000013.1"/>
</dbReference>
<gene>
    <name evidence="2" type="ORF">theurythT_25880</name>
</gene>
<dbReference type="InterPro" id="IPR013132">
    <property type="entry name" value="PseI/NeuA/B-like_N"/>
</dbReference>
<dbReference type="SUPFAM" id="SSF51269">
    <property type="entry name" value="AFP III-like domain"/>
    <property type="match status" value="1"/>
</dbReference>
<dbReference type="Gene3D" id="3.90.1210.10">
    <property type="entry name" value="Antifreeze-like/N-acetylneuraminic acid synthase C-terminal domain"/>
    <property type="match status" value="1"/>
</dbReference>
<dbReference type="EMBL" id="BSSU01000013">
    <property type="protein sequence ID" value="GLX83136.1"/>
    <property type="molecule type" value="Genomic_DNA"/>
</dbReference>
<dbReference type="InterPro" id="IPR036732">
    <property type="entry name" value="AFP_Neu5c_C_sf"/>
</dbReference>
<name>A0ABQ6H9L3_9GAMM</name>
<dbReference type="PANTHER" id="PTHR42966">
    <property type="entry name" value="N-ACETYLNEURAMINATE SYNTHASE"/>
    <property type="match status" value="1"/>
</dbReference>
<dbReference type="InterPro" id="IPR013785">
    <property type="entry name" value="Aldolase_TIM"/>
</dbReference>
<dbReference type="PANTHER" id="PTHR42966:SF2">
    <property type="entry name" value="PSEUDAMINIC ACID SYNTHASE"/>
    <property type="match status" value="1"/>
</dbReference>
<dbReference type="InterPro" id="IPR006190">
    <property type="entry name" value="SAF_AFP_Neu5Ac"/>
</dbReference>
<dbReference type="PROSITE" id="PS50844">
    <property type="entry name" value="AFP_LIKE"/>
    <property type="match status" value="1"/>
</dbReference>
<dbReference type="Pfam" id="PF08666">
    <property type="entry name" value="SAF"/>
    <property type="match status" value="1"/>
</dbReference>
<organism evidence="2 3">
    <name type="scientific">Thalassotalea eurytherma</name>
    <dbReference type="NCBI Taxonomy" id="1144278"/>
    <lineage>
        <taxon>Bacteria</taxon>
        <taxon>Pseudomonadati</taxon>
        <taxon>Pseudomonadota</taxon>
        <taxon>Gammaproteobacteria</taxon>
        <taxon>Alteromonadales</taxon>
        <taxon>Colwelliaceae</taxon>
        <taxon>Thalassotalea</taxon>
    </lineage>
</organism>